<evidence type="ECO:0000256" key="3">
    <source>
        <dbReference type="SAM" id="MobiDB-lite"/>
    </source>
</evidence>
<dbReference type="PANTHER" id="PTHR43343:SF3">
    <property type="entry name" value="PROTEASE DO-LIKE 8, CHLOROPLASTIC"/>
    <property type="match status" value="1"/>
</dbReference>
<dbReference type="RefSeq" id="WP_272738447.1">
    <property type="nucleotide sequence ID" value="NZ_CP116942.1"/>
</dbReference>
<dbReference type="Gene3D" id="2.40.10.120">
    <property type="match status" value="1"/>
</dbReference>
<evidence type="ECO:0000256" key="1">
    <source>
        <dbReference type="ARBA" id="ARBA00022670"/>
    </source>
</evidence>
<protein>
    <submittedName>
        <fullName evidence="5">Trypsin-like peptidase domain-containing protein</fullName>
    </submittedName>
</protein>
<name>A0AAF0BXE9_9ACTN</name>
<dbReference type="GO" id="GO:0004252">
    <property type="term" value="F:serine-type endopeptidase activity"/>
    <property type="evidence" value="ECO:0007669"/>
    <property type="project" value="InterPro"/>
</dbReference>
<feature type="region of interest" description="Disordered" evidence="3">
    <location>
        <begin position="250"/>
        <end position="274"/>
    </location>
</feature>
<dbReference type="InterPro" id="IPR001940">
    <property type="entry name" value="Peptidase_S1C"/>
</dbReference>
<proteinExistence type="predicted"/>
<dbReference type="PANTHER" id="PTHR43343">
    <property type="entry name" value="PEPTIDASE S12"/>
    <property type="match status" value="1"/>
</dbReference>
<dbReference type="EMBL" id="CP116942">
    <property type="protein sequence ID" value="WCO68933.1"/>
    <property type="molecule type" value="Genomic_DNA"/>
</dbReference>
<feature type="compositionally biased region" description="Pro residues" evidence="3">
    <location>
        <begin position="253"/>
        <end position="265"/>
    </location>
</feature>
<evidence type="ECO:0000256" key="4">
    <source>
        <dbReference type="SAM" id="SignalP"/>
    </source>
</evidence>
<feature type="signal peptide" evidence="4">
    <location>
        <begin position="1"/>
        <end position="20"/>
    </location>
</feature>
<dbReference type="GO" id="GO:0006508">
    <property type="term" value="P:proteolysis"/>
    <property type="evidence" value="ECO:0007669"/>
    <property type="project" value="UniProtKB-KW"/>
</dbReference>
<dbReference type="Pfam" id="PF13365">
    <property type="entry name" value="Trypsin_2"/>
    <property type="match status" value="1"/>
</dbReference>
<dbReference type="InterPro" id="IPR009003">
    <property type="entry name" value="Peptidase_S1_PA"/>
</dbReference>
<feature type="chain" id="PRO_5041923676" evidence="4">
    <location>
        <begin position="21"/>
        <end position="402"/>
    </location>
</feature>
<feature type="region of interest" description="Disordered" evidence="3">
    <location>
        <begin position="28"/>
        <end position="53"/>
    </location>
</feature>
<dbReference type="PRINTS" id="PR00834">
    <property type="entry name" value="PROTEASES2C"/>
</dbReference>
<keyword evidence="1" id="KW-0645">Protease</keyword>
<accession>A0AAF0BXE9</accession>
<keyword evidence="6" id="KW-1185">Reference proteome</keyword>
<evidence type="ECO:0000313" key="5">
    <source>
        <dbReference type="EMBL" id="WCO68933.1"/>
    </source>
</evidence>
<reference evidence="5" key="1">
    <citation type="submission" date="2023-01" db="EMBL/GenBank/DDBJ databases">
        <title>The diversity of Class Acidimicrobiia in South China Sea sediment environments and the proposal of Iamia marina sp. nov., a novel species of the genus Iamia.</title>
        <authorList>
            <person name="He Y."/>
            <person name="Tian X."/>
        </authorList>
    </citation>
    <scope>NUCLEOTIDE SEQUENCE</scope>
    <source>
        <strain evidence="5">DSM 19957</strain>
    </source>
</reference>
<dbReference type="InterPro" id="IPR051201">
    <property type="entry name" value="Chloro_Bact_Ser_Proteases"/>
</dbReference>
<organism evidence="5 6">
    <name type="scientific">Iamia majanohamensis</name>
    <dbReference type="NCBI Taxonomy" id="467976"/>
    <lineage>
        <taxon>Bacteria</taxon>
        <taxon>Bacillati</taxon>
        <taxon>Actinomycetota</taxon>
        <taxon>Acidimicrobiia</taxon>
        <taxon>Acidimicrobiales</taxon>
        <taxon>Iamiaceae</taxon>
        <taxon>Iamia</taxon>
    </lineage>
</organism>
<sequence length="402" mass="40518">MVLAAAVVLALLLGGGVVGAALLAGGGDGEAAPPPTSAPEGGMEAAAPTTEPSDTDLVELHGDAVWKVEVAGCGEEGSGSAWAIDAHHLVTNAHVASIDSSPVVRSRGGRAQDGTVVGLSEELDLAVIEVDTAMPATLAWADTGDLAEGERVLGLGYPIPGAFAATPGSLLSFEVEGSERVAVRTDAALDAGNSGGPLLTASGEVAGLVTYLDTEGYQQVAVARTADHLGAAVDEMVAATGEVPVNCSRLEAAPPPVTEPPPIVEPEPEPEPLPEPTLPPIPTLPPTTTVPCPTGAPTVTVDAADAVQESPEYSPEWWSISVRGTVRNDTSASITVGMVDITVDGVPGTHLGFVDAFELRPGEASPFSADLYVDSASPPGGASATMNGWGWADWDFSDCGTA</sequence>
<gene>
    <name evidence="5" type="ORF">PO878_09375</name>
</gene>
<dbReference type="KEGG" id="ima:PO878_09375"/>
<dbReference type="AlphaFoldDB" id="A0AAF0BXE9"/>
<dbReference type="Proteomes" id="UP001216390">
    <property type="component" value="Chromosome"/>
</dbReference>
<dbReference type="SUPFAM" id="SSF50494">
    <property type="entry name" value="Trypsin-like serine proteases"/>
    <property type="match status" value="1"/>
</dbReference>
<keyword evidence="4" id="KW-0732">Signal</keyword>
<keyword evidence="2" id="KW-0378">Hydrolase</keyword>
<evidence type="ECO:0000313" key="6">
    <source>
        <dbReference type="Proteomes" id="UP001216390"/>
    </source>
</evidence>
<evidence type="ECO:0000256" key="2">
    <source>
        <dbReference type="ARBA" id="ARBA00022801"/>
    </source>
</evidence>